<reference evidence="2" key="1">
    <citation type="submission" date="2017-02" db="EMBL/GenBank/DDBJ databases">
        <authorList>
            <person name="Tetz G."/>
            <person name="Tetz V."/>
        </authorList>
    </citation>
    <scope>NUCLEOTIDE SEQUENCE [LARGE SCALE GENOMIC DNA]</scope>
    <source>
        <strain evidence="2">VT16-26</strain>
    </source>
</reference>
<protein>
    <submittedName>
        <fullName evidence="1">Uncharacterized protein</fullName>
    </submittedName>
</protein>
<gene>
    <name evidence="1" type="ORF">B0E34_19180</name>
</gene>
<proteinExistence type="predicted"/>
<sequence>ESMSMPDITTYVEEMNFKFISGDTSLDQFDNYIETLKKMNIEQVIAGRQAQYDRYKAAQQ</sequence>
<comment type="caution">
    <text evidence="1">The sequence shown here is derived from an EMBL/GenBank/DDBJ whole genome shotgun (WGS) entry which is preliminary data.</text>
</comment>
<dbReference type="Proteomes" id="UP000196355">
    <property type="component" value="Unassembled WGS sequence"/>
</dbReference>
<name>A0A202BSA5_9FLAO</name>
<dbReference type="AlphaFoldDB" id="A0A202BSA5"/>
<accession>A0A202BSA5</accession>
<keyword evidence="2" id="KW-1185">Reference proteome</keyword>
<dbReference type="SUPFAM" id="SSF53850">
    <property type="entry name" value="Periplasmic binding protein-like II"/>
    <property type="match status" value="1"/>
</dbReference>
<evidence type="ECO:0000313" key="2">
    <source>
        <dbReference type="Proteomes" id="UP000196355"/>
    </source>
</evidence>
<organism evidence="1 2">
    <name type="scientific">Chryseobacterium mucoviscidosis</name>
    <dbReference type="NCBI Taxonomy" id="1945581"/>
    <lineage>
        <taxon>Bacteria</taxon>
        <taxon>Pseudomonadati</taxon>
        <taxon>Bacteroidota</taxon>
        <taxon>Flavobacteriia</taxon>
        <taxon>Flavobacteriales</taxon>
        <taxon>Weeksellaceae</taxon>
        <taxon>Chryseobacterium group</taxon>
        <taxon>Chryseobacterium</taxon>
    </lineage>
</organism>
<feature type="non-terminal residue" evidence="1">
    <location>
        <position position="1"/>
    </location>
</feature>
<dbReference type="Gene3D" id="3.40.190.10">
    <property type="entry name" value="Periplasmic binding protein-like II"/>
    <property type="match status" value="1"/>
</dbReference>
<evidence type="ECO:0000313" key="1">
    <source>
        <dbReference type="EMBL" id="OVE54364.1"/>
    </source>
</evidence>
<dbReference type="EMBL" id="MVAG01000155">
    <property type="protein sequence ID" value="OVE54364.1"/>
    <property type="molecule type" value="Genomic_DNA"/>
</dbReference>